<reference evidence="1" key="1">
    <citation type="submission" date="2018-02" db="EMBL/GenBank/DDBJ databases">
        <title>Rhizophora mucronata_Transcriptome.</title>
        <authorList>
            <person name="Meera S.P."/>
            <person name="Sreeshan A."/>
            <person name="Augustine A."/>
        </authorList>
    </citation>
    <scope>NUCLEOTIDE SEQUENCE</scope>
    <source>
        <tissue evidence="1">Leaf</tissue>
    </source>
</reference>
<organism evidence="1">
    <name type="scientific">Rhizophora mucronata</name>
    <name type="common">Asiatic mangrove</name>
    <dbReference type="NCBI Taxonomy" id="61149"/>
    <lineage>
        <taxon>Eukaryota</taxon>
        <taxon>Viridiplantae</taxon>
        <taxon>Streptophyta</taxon>
        <taxon>Embryophyta</taxon>
        <taxon>Tracheophyta</taxon>
        <taxon>Spermatophyta</taxon>
        <taxon>Magnoliopsida</taxon>
        <taxon>eudicotyledons</taxon>
        <taxon>Gunneridae</taxon>
        <taxon>Pentapetalae</taxon>
        <taxon>rosids</taxon>
        <taxon>fabids</taxon>
        <taxon>Malpighiales</taxon>
        <taxon>Rhizophoraceae</taxon>
        <taxon>Rhizophora</taxon>
    </lineage>
</organism>
<name>A0A2P2NXQ3_RHIMU</name>
<proteinExistence type="predicted"/>
<protein>
    <submittedName>
        <fullName evidence="1">Uncharacterized protein</fullName>
    </submittedName>
</protein>
<dbReference type="EMBL" id="GGEC01066677">
    <property type="protein sequence ID" value="MBX47161.1"/>
    <property type="molecule type" value="Transcribed_RNA"/>
</dbReference>
<evidence type="ECO:0000313" key="1">
    <source>
        <dbReference type="EMBL" id="MBX47161.1"/>
    </source>
</evidence>
<sequence>MSSHQSNSMGDKQMDFQLKGTWYRNYRIFIHLCWSVIK</sequence>
<dbReference type="AlphaFoldDB" id="A0A2P2NXQ3"/>
<accession>A0A2P2NXQ3</accession>